<dbReference type="Pfam" id="PF20150">
    <property type="entry name" value="2EXR"/>
    <property type="match status" value="1"/>
</dbReference>
<gene>
    <name evidence="2" type="ORF">FLONG3_2533</name>
</gene>
<evidence type="ECO:0000313" key="3">
    <source>
        <dbReference type="Proteomes" id="UP000266234"/>
    </source>
</evidence>
<proteinExistence type="predicted"/>
<feature type="domain" description="2EXR" evidence="1">
    <location>
        <begin position="11"/>
        <end position="101"/>
    </location>
</feature>
<protein>
    <recommendedName>
        <fullName evidence="1">2EXR domain-containing protein</fullName>
    </recommendedName>
</protein>
<sequence>MPRRKKCTPSFTRFPYLPLELQDEIWKAAIEIDFPAAHIIDIHAQFRRGHKRHTWIEYRMNSLIETSHSRGLGNPMHGYPLLKALMFTCQRSLMIVMRFTKKWESIDTSILDHNSVTYPLNPDYAHFHYSGMLQASESRKKIYTSNDLVIIGDPWRISLTLDQRIYPPELRPQNNIPVKYAAVPYLSSDSTWSTPLPGYRGNYLAGIFRVLNELRILYILLHPNDIRRGERFEVLSLLPAMKEHLEKYKRAPGESLSKTFYHQNRVYREISDVLLMKLSQLPGLPQLVTDLERIVIEQRAKNGGDKPPLIIRFMTW</sequence>
<dbReference type="Proteomes" id="UP000266234">
    <property type="component" value="Unassembled WGS sequence"/>
</dbReference>
<dbReference type="InterPro" id="IPR045518">
    <property type="entry name" value="2EXR"/>
</dbReference>
<keyword evidence="3" id="KW-1185">Reference proteome</keyword>
<dbReference type="EMBL" id="PXOG01000050">
    <property type="protein sequence ID" value="RGP79304.1"/>
    <property type="molecule type" value="Genomic_DNA"/>
</dbReference>
<dbReference type="AlphaFoldDB" id="A0A395T3J0"/>
<organism evidence="2 3">
    <name type="scientific">Fusarium longipes</name>
    <dbReference type="NCBI Taxonomy" id="694270"/>
    <lineage>
        <taxon>Eukaryota</taxon>
        <taxon>Fungi</taxon>
        <taxon>Dikarya</taxon>
        <taxon>Ascomycota</taxon>
        <taxon>Pezizomycotina</taxon>
        <taxon>Sordariomycetes</taxon>
        <taxon>Hypocreomycetidae</taxon>
        <taxon>Hypocreales</taxon>
        <taxon>Nectriaceae</taxon>
        <taxon>Fusarium</taxon>
    </lineage>
</organism>
<accession>A0A395T3J0</accession>
<name>A0A395T3J0_9HYPO</name>
<reference evidence="2 3" key="1">
    <citation type="journal article" date="2018" name="PLoS Pathog.">
        <title>Evolution of structural diversity of trichothecenes, a family of toxins produced by plant pathogenic and entomopathogenic fungi.</title>
        <authorList>
            <person name="Proctor R.H."/>
            <person name="McCormick S.P."/>
            <person name="Kim H.S."/>
            <person name="Cardoza R.E."/>
            <person name="Stanley A.M."/>
            <person name="Lindo L."/>
            <person name="Kelly A."/>
            <person name="Brown D.W."/>
            <person name="Lee T."/>
            <person name="Vaughan M.M."/>
            <person name="Alexander N.J."/>
            <person name="Busman M."/>
            <person name="Gutierrez S."/>
        </authorList>
    </citation>
    <scope>NUCLEOTIDE SEQUENCE [LARGE SCALE GENOMIC DNA]</scope>
    <source>
        <strain evidence="2 3">NRRL 20695</strain>
    </source>
</reference>
<evidence type="ECO:0000259" key="1">
    <source>
        <dbReference type="Pfam" id="PF20150"/>
    </source>
</evidence>
<dbReference type="OrthoDB" id="5022951at2759"/>
<evidence type="ECO:0000313" key="2">
    <source>
        <dbReference type="EMBL" id="RGP79304.1"/>
    </source>
</evidence>
<comment type="caution">
    <text evidence="2">The sequence shown here is derived from an EMBL/GenBank/DDBJ whole genome shotgun (WGS) entry which is preliminary data.</text>
</comment>